<evidence type="ECO:0000313" key="1">
    <source>
        <dbReference type="EMBL" id="MFD1603396.1"/>
    </source>
</evidence>
<organism evidence="1 2">
    <name type="scientific">Flavobacterium artemisiae</name>
    <dbReference type="NCBI Taxonomy" id="2126556"/>
    <lineage>
        <taxon>Bacteria</taxon>
        <taxon>Pseudomonadati</taxon>
        <taxon>Bacteroidota</taxon>
        <taxon>Flavobacteriia</taxon>
        <taxon>Flavobacteriales</taxon>
        <taxon>Flavobacteriaceae</taxon>
        <taxon>Flavobacterium</taxon>
    </lineage>
</organism>
<gene>
    <name evidence="1" type="ORF">ACFSC2_11675</name>
</gene>
<keyword evidence="2" id="KW-1185">Reference proteome</keyword>
<reference evidence="2" key="1">
    <citation type="journal article" date="2019" name="Int. J. Syst. Evol. Microbiol.">
        <title>The Global Catalogue of Microorganisms (GCM) 10K type strain sequencing project: providing services to taxonomists for standard genome sequencing and annotation.</title>
        <authorList>
            <consortium name="The Broad Institute Genomics Platform"/>
            <consortium name="The Broad Institute Genome Sequencing Center for Infectious Disease"/>
            <person name="Wu L."/>
            <person name="Ma J."/>
        </authorList>
    </citation>
    <scope>NUCLEOTIDE SEQUENCE [LARGE SCALE GENOMIC DNA]</scope>
    <source>
        <strain evidence="2">CCUG 70865</strain>
    </source>
</reference>
<accession>A0ABW4HDI3</accession>
<name>A0ABW4HDI3_9FLAO</name>
<dbReference type="EMBL" id="JBHUDZ010000012">
    <property type="protein sequence ID" value="MFD1603396.1"/>
    <property type="molecule type" value="Genomic_DNA"/>
</dbReference>
<evidence type="ECO:0008006" key="3">
    <source>
        <dbReference type="Google" id="ProtNLM"/>
    </source>
</evidence>
<protein>
    <recommendedName>
        <fullName evidence="3">Peptidase M10 metallopeptidase domain-containing protein</fullName>
    </recommendedName>
</protein>
<dbReference type="RefSeq" id="WP_379815266.1">
    <property type="nucleotide sequence ID" value="NZ_JBHUDZ010000012.1"/>
</dbReference>
<comment type="caution">
    <text evidence="1">The sequence shown here is derived from an EMBL/GenBank/DDBJ whole genome shotgun (WGS) entry which is preliminary data.</text>
</comment>
<evidence type="ECO:0000313" key="2">
    <source>
        <dbReference type="Proteomes" id="UP001597138"/>
    </source>
</evidence>
<dbReference type="Proteomes" id="UP001597138">
    <property type="component" value="Unassembled WGS sequence"/>
</dbReference>
<sequence length="214" mass="25047">MGHIVKKTPRLDIDINTESKNIVVIQRWKYNWIVNGFADWNYKEKQKIHESFEKEMNKVWNRRTQLKVTGNSLFAKKYKNDTFRLFFDIKWVLTNEHWSVDVVKVASNNYNNRPFVNWNIRHIKLYTVDIQSMFKVGAPINVSQKNIAHEFGHAIGNSSSIAGMHADEYNTASPFNSDKVSIMNVGMELRIRHFDYILGEIDAMLTNTKFSLSL</sequence>
<proteinExistence type="predicted"/>